<dbReference type="InterPro" id="IPR059124">
    <property type="entry name" value="Kelch_HCF"/>
</dbReference>
<keyword evidence="5" id="KW-0068">Autocatalytic cleavage</keyword>
<evidence type="ECO:0000313" key="15">
    <source>
        <dbReference type="RefSeq" id="XP_049316155.1"/>
    </source>
</evidence>
<evidence type="ECO:0000256" key="4">
    <source>
        <dbReference type="ARBA" id="ARBA00022737"/>
    </source>
</evidence>
<evidence type="ECO:0000256" key="5">
    <source>
        <dbReference type="ARBA" id="ARBA00022813"/>
    </source>
</evidence>
<accession>A0A6I9V2R3</accession>
<evidence type="ECO:0000256" key="3">
    <source>
        <dbReference type="ARBA" id="ARBA00022553"/>
    </source>
</evidence>
<protein>
    <submittedName>
        <fullName evidence="11 12">Host cell factor isoform X1</fullName>
    </submittedName>
</protein>
<keyword evidence="3" id="KW-0597">Phosphoprotein</keyword>
<comment type="subcellular location">
    <subcellularLocation>
        <location evidence="1">Nucleus</location>
    </subcellularLocation>
</comment>
<dbReference type="GeneID" id="105225322"/>
<dbReference type="InterPro" id="IPR043536">
    <property type="entry name" value="HCF1/2"/>
</dbReference>
<dbReference type="Pfam" id="PF13854">
    <property type="entry name" value="Kelch_HCF"/>
    <property type="match status" value="1"/>
</dbReference>
<dbReference type="RefSeq" id="XP_049316156.1">
    <property type="nucleotide sequence ID" value="XM_049460199.1"/>
</dbReference>
<proteinExistence type="predicted"/>
<evidence type="ECO:0000256" key="2">
    <source>
        <dbReference type="ARBA" id="ARBA00022441"/>
    </source>
</evidence>
<dbReference type="FunFam" id="2.120.10.80:FF:000008">
    <property type="entry name" value="host cell factor 1 isoform X1"/>
    <property type="match status" value="1"/>
</dbReference>
<feature type="region of interest" description="Disordered" evidence="8">
    <location>
        <begin position="1"/>
        <end position="21"/>
    </location>
</feature>
<evidence type="ECO:0000313" key="14">
    <source>
        <dbReference type="RefSeq" id="XP_049316154.1"/>
    </source>
</evidence>
<keyword evidence="2" id="KW-0880">Kelch repeat</keyword>
<dbReference type="Gene3D" id="6.10.250.2590">
    <property type="match status" value="1"/>
</dbReference>
<dbReference type="PANTHER" id="PTHR46003:SF1">
    <property type="entry name" value="HOST CELL FACTOR"/>
    <property type="match status" value="1"/>
</dbReference>
<dbReference type="RefSeq" id="XP_049316153.1">
    <property type="nucleotide sequence ID" value="XM_049460196.1"/>
</dbReference>
<evidence type="ECO:0000313" key="11">
    <source>
        <dbReference type="RefSeq" id="XP_049316151.1"/>
    </source>
</evidence>
<dbReference type="GO" id="GO:0006338">
    <property type="term" value="P:chromatin remodeling"/>
    <property type="evidence" value="ECO:0007669"/>
    <property type="project" value="TreeGrafter"/>
</dbReference>
<dbReference type="Proteomes" id="UP001652620">
    <property type="component" value="Chromosome 6"/>
</dbReference>
<dbReference type="GO" id="GO:0003713">
    <property type="term" value="F:transcription coactivator activity"/>
    <property type="evidence" value="ECO:0007669"/>
    <property type="project" value="TreeGrafter"/>
</dbReference>
<dbReference type="PANTHER" id="PTHR46003">
    <property type="entry name" value="HOST CELL FACTOR"/>
    <property type="match status" value="1"/>
</dbReference>
<evidence type="ECO:0000313" key="17">
    <source>
        <dbReference type="RefSeq" id="XP_049316157.1"/>
    </source>
</evidence>
<keyword evidence="10" id="KW-1185">Reference proteome</keyword>
<sequence length="1249" mass="133828">MESSDFISTSDMSTTNTTENETMQDMPVVRGHTNINGSTLGNMEIQMDNYDEDCTNVNNNANTFCWKRLSNPSGPQPRPRHGHRAINIKELMVVFGGGNEGIVDELHVYNSVTNQWFVPAMRGEVPPGCAAYGFVVVGTRMFVFGGMIEYGKYSNELYELQATKWEWRKMQPELPDNMPAPCPRLGHSFTIVGDRIFLFGGLANESDDPKNNIPKYLNDLYILETRGVHSHNGKWIMPKTYGESPPPRESHTGVAFTSKKSNKLHLLIYGGMSGCRLGDLWLLEVDSMTWSKPRTRGPAPLPRSLHSATMICNKMYVFGGWVPLLINDSKSTTEREWKCTNTLAVLDLDSMTWENVTVDSVDEDVPRARAGHCAVGIQSRLYVWSGRDGYRKAWNNQVRVCCKDLWYLEVTKPLYAVKVGLVRASTHALELCWTTTTFATAYELQTQKIEPVTMAAKVLTPSYAPSACATTVPSSQNPVNGMTTSIQPSPTTSANKHQKIHNTALSTVTLQQSTVKVSSNALIQQQTQPQTQQQQQQPHMQGSTIYIAQQVQQSQQISQINAKILASSPSIAENTMPTPRIINAAAPAIVNSNTTPVSGSGGVISATLVNVSQQQPSVSMINNNITTILQKYRPNTVVSRTAAITSPIATGSAAISCTQVNAGTNSLRVVNAASTPVTTTAPTNTVRIVSGNAGQTLRLATTQATGNTTTILKTAQNTSANMTGQVQNTAIANSGTSIGTATTIGGKQYILQKPLTLGTNVQFQLVKTSTGGVAVQTLPKINLKNTNTAGAITVGTQQATTGQIVTASQTVVSNVVSQTQQQFIATVGAGTNANCITSIATNVSTGQQKPMVSGNLVKLVSPHTVSGGKLIMKNSNILQVGKVSSNVAGKPAFVFTNKQGHQLTNQQIIIVTTGSALRTISTSNVVSQAGACNIVSIVGSTSTTATAVATRNVVATQSGVKMIRGVTSATGRPITLTLPSATTQLSQQHLTGQQHQQKINVQAANIHQKTITLGGKAVTVQMAANPNITGLTKTVTIVGSSSGHTQPQTIVTSGIAGNTGSKLVVLPANTTIANKGFVNILNTTGINNSGGNTLQRSIALASKNIVGTTNSQVGFATQINSNGSNEPTVAITALTDSNYTEGDTMDDIIEQLDGATDVFGKTIDTNSEDIDCEAETLELNYNQNQVIEMYEDFEGVGITYLNETRDSTNIRTSTRRKPEFAIECMRVPNAVVINSESPHTNNIYTKIFK</sequence>
<organism evidence="10 12">
    <name type="scientific">Bactrocera dorsalis</name>
    <name type="common">Oriental fruit fly</name>
    <name type="synonym">Dacus dorsalis</name>
    <dbReference type="NCBI Taxonomy" id="27457"/>
    <lineage>
        <taxon>Eukaryota</taxon>
        <taxon>Metazoa</taxon>
        <taxon>Ecdysozoa</taxon>
        <taxon>Arthropoda</taxon>
        <taxon>Hexapoda</taxon>
        <taxon>Insecta</taxon>
        <taxon>Pterygota</taxon>
        <taxon>Neoptera</taxon>
        <taxon>Endopterygota</taxon>
        <taxon>Diptera</taxon>
        <taxon>Brachycera</taxon>
        <taxon>Muscomorpha</taxon>
        <taxon>Tephritoidea</taxon>
        <taxon>Tephritidae</taxon>
        <taxon>Bactrocera</taxon>
        <taxon>Bactrocera</taxon>
    </lineage>
</organism>
<evidence type="ECO:0000313" key="12">
    <source>
        <dbReference type="RefSeq" id="XP_049316152.1"/>
    </source>
</evidence>
<keyword evidence="4" id="KW-0677">Repeat</keyword>
<evidence type="ECO:0000259" key="9">
    <source>
        <dbReference type="Pfam" id="PF13854"/>
    </source>
</evidence>
<dbReference type="RefSeq" id="XP_049316155.1">
    <property type="nucleotide sequence ID" value="XM_049460198.1"/>
</dbReference>
<feature type="domain" description="Host cell factor Kelch-repeats" evidence="9">
    <location>
        <begin position="66"/>
        <end position="409"/>
    </location>
</feature>
<gene>
    <name evidence="11 12 13 14 15 16 17" type="primary">LOC105225322</name>
</gene>
<keyword evidence="7" id="KW-0131">Cell cycle</keyword>
<dbReference type="KEGG" id="bdr:105225322"/>
<evidence type="ECO:0000256" key="1">
    <source>
        <dbReference type="ARBA" id="ARBA00004123"/>
    </source>
</evidence>
<dbReference type="GO" id="GO:0035097">
    <property type="term" value="C:histone methyltransferase complex"/>
    <property type="evidence" value="ECO:0007669"/>
    <property type="project" value="TreeGrafter"/>
</dbReference>
<keyword evidence="6" id="KW-0539">Nucleus</keyword>
<dbReference type="RefSeq" id="XP_049316157.1">
    <property type="nucleotide sequence ID" value="XM_049460200.1"/>
</dbReference>
<evidence type="ECO:0000256" key="7">
    <source>
        <dbReference type="ARBA" id="ARBA00023306"/>
    </source>
</evidence>
<dbReference type="RefSeq" id="XP_049316151.1">
    <property type="nucleotide sequence ID" value="XM_049460194.1"/>
</dbReference>
<evidence type="ECO:0000313" key="13">
    <source>
        <dbReference type="RefSeq" id="XP_049316153.1"/>
    </source>
</evidence>
<dbReference type="RefSeq" id="XP_049316154.1">
    <property type="nucleotide sequence ID" value="XM_049460197.1"/>
</dbReference>
<name>A0A6I9V2R3_BACDO</name>
<dbReference type="FunFam" id="2.120.10.80:FF:000015">
    <property type="entry name" value="host cell factor 1 isoform X1"/>
    <property type="match status" value="1"/>
</dbReference>
<dbReference type="RefSeq" id="XP_049316152.1">
    <property type="nucleotide sequence ID" value="XM_049460195.1"/>
</dbReference>
<dbReference type="InterPro" id="IPR015915">
    <property type="entry name" value="Kelch-typ_b-propeller"/>
</dbReference>
<evidence type="ECO:0000313" key="16">
    <source>
        <dbReference type="RefSeq" id="XP_049316156.1"/>
    </source>
</evidence>
<dbReference type="AlphaFoldDB" id="A0A6I9V2R3"/>
<reference evidence="11 12" key="1">
    <citation type="submission" date="2025-05" db="UniProtKB">
        <authorList>
            <consortium name="RefSeq"/>
        </authorList>
    </citation>
    <scope>IDENTIFICATION</scope>
    <source>
        <tissue evidence="11 12">Adult</tissue>
    </source>
</reference>
<evidence type="ECO:0000256" key="8">
    <source>
        <dbReference type="SAM" id="MobiDB-lite"/>
    </source>
</evidence>
<feature type="compositionally biased region" description="Low complexity" evidence="8">
    <location>
        <begin position="8"/>
        <end position="21"/>
    </location>
</feature>
<evidence type="ECO:0000256" key="6">
    <source>
        <dbReference type="ARBA" id="ARBA00023242"/>
    </source>
</evidence>
<dbReference type="SUPFAM" id="SSF117281">
    <property type="entry name" value="Kelch motif"/>
    <property type="match status" value="1"/>
</dbReference>
<dbReference type="Gene3D" id="2.120.10.80">
    <property type="entry name" value="Kelch-type beta propeller"/>
    <property type="match status" value="2"/>
</dbReference>
<evidence type="ECO:0000313" key="10">
    <source>
        <dbReference type="Proteomes" id="UP001652620"/>
    </source>
</evidence>